<evidence type="ECO:0000259" key="1">
    <source>
        <dbReference type="Pfam" id="PF12697"/>
    </source>
</evidence>
<dbReference type="InterPro" id="IPR000073">
    <property type="entry name" value="AB_hydrolase_1"/>
</dbReference>
<dbReference type="Proteomes" id="UP000318578">
    <property type="component" value="Unassembled WGS sequence"/>
</dbReference>
<keyword evidence="2" id="KW-0378">Hydrolase</keyword>
<dbReference type="Gene3D" id="3.40.50.1820">
    <property type="entry name" value="alpha/beta hydrolase"/>
    <property type="match status" value="1"/>
</dbReference>
<dbReference type="GO" id="GO:0016787">
    <property type="term" value="F:hydrolase activity"/>
    <property type="evidence" value="ECO:0007669"/>
    <property type="project" value="UniProtKB-KW"/>
</dbReference>
<evidence type="ECO:0000313" key="3">
    <source>
        <dbReference type="Proteomes" id="UP000318578"/>
    </source>
</evidence>
<dbReference type="Pfam" id="PF12697">
    <property type="entry name" value="Abhydrolase_6"/>
    <property type="match status" value="1"/>
</dbReference>
<name>A0A558A8C3_9PSEU</name>
<dbReference type="PANTHER" id="PTHR43798:SF33">
    <property type="entry name" value="HYDROLASE, PUTATIVE (AFU_ORTHOLOGUE AFUA_2G14860)-RELATED"/>
    <property type="match status" value="1"/>
</dbReference>
<dbReference type="PANTHER" id="PTHR43798">
    <property type="entry name" value="MONOACYLGLYCEROL LIPASE"/>
    <property type="match status" value="1"/>
</dbReference>
<dbReference type="InterPro" id="IPR050266">
    <property type="entry name" value="AB_hydrolase_sf"/>
</dbReference>
<dbReference type="OrthoDB" id="9802489at2"/>
<dbReference type="RefSeq" id="WP_144641209.1">
    <property type="nucleotide sequence ID" value="NZ_BNAX01000001.1"/>
</dbReference>
<protein>
    <submittedName>
        <fullName evidence="2">Alpha/beta fold hydrolase</fullName>
    </submittedName>
</protein>
<accession>A0A558A8C3</accession>
<evidence type="ECO:0000313" key="2">
    <source>
        <dbReference type="EMBL" id="TVT20496.1"/>
    </source>
</evidence>
<sequence length="231" mass="24756">MPVVYLHPIGLDARLWRDLVEPGDLALSFPGFGDTPLEGPPSLPALAEFVASRVREPADLVGVSLGSMVAQHTALLFPDKVRSVVLACGGVASGAETSRQRARDTREGGMAGVLDTTLERWFSPEALATEGHPGVGYARNRLLTDDPAVFAAYWEAMAEHDLRDEVGKLRIPVTVLAANGDRAVSVDVLRGVAELIEGARFEVIDGPHIVPLENRAGFADVVRRHLSRVPA</sequence>
<dbReference type="InterPro" id="IPR029058">
    <property type="entry name" value="AB_hydrolase_fold"/>
</dbReference>
<proteinExistence type="predicted"/>
<dbReference type="SUPFAM" id="SSF53474">
    <property type="entry name" value="alpha/beta-Hydrolases"/>
    <property type="match status" value="1"/>
</dbReference>
<keyword evidence="3" id="KW-1185">Reference proteome</keyword>
<dbReference type="EMBL" id="VJZA01000035">
    <property type="protein sequence ID" value="TVT20496.1"/>
    <property type="molecule type" value="Genomic_DNA"/>
</dbReference>
<dbReference type="AlphaFoldDB" id="A0A558A8C3"/>
<organism evidence="2 3">
    <name type="scientific">Amycolatopsis acidiphila</name>
    <dbReference type="NCBI Taxonomy" id="715473"/>
    <lineage>
        <taxon>Bacteria</taxon>
        <taxon>Bacillati</taxon>
        <taxon>Actinomycetota</taxon>
        <taxon>Actinomycetes</taxon>
        <taxon>Pseudonocardiales</taxon>
        <taxon>Pseudonocardiaceae</taxon>
        <taxon>Amycolatopsis</taxon>
    </lineage>
</organism>
<reference evidence="2 3" key="1">
    <citation type="submission" date="2019-07" db="EMBL/GenBank/DDBJ databases">
        <title>New species of Amycolatopsis and Streptomyces.</title>
        <authorList>
            <person name="Duangmal K."/>
            <person name="Teo W.F.A."/>
            <person name="Lipun K."/>
        </authorList>
    </citation>
    <scope>NUCLEOTIDE SEQUENCE [LARGE SCALE GENOMIC DNA]</scope>
    <source>
        <strain evidence="2 3">JCM 30562</strain>
    </source>
</reference>
<comment type="caution">
    <text evidence="2">The sequence shown here is derived from an EMBL/GenBank/DDBJ whole genome shotgun (WGS) entry which is preliminary data.</text>
</comment>
<gene>
    <name evidence="2" type="ORF">FNH06_20360</name>
</gene>
<feature type="domain" description="AB hydrolase-1" evidence="1">
    <location>
        <begin position="3"/>
        <end position="220"/>
    </location>
</feature>
<dbReference type="GO" id="GO:0016020">
    <property type="term" value="C:membrane"/>
    <property type="evidence" value="ECO:0007669"/>
    <property type="project" value="TreeGrafter"/>
</dbReference>